<dbReference type="Proteomes" id="UP000829398">
    <property type="component" value="Chromosome 8"/>
</dbReference>
<sequence length="376" mass="41982">MSSRIRLEQHLFIFRNQQELIKKCRAISLEGEEEDKVSFVGKMKTKGVEIAAGCLVGKILTTRGVSIEGLRATMHQVWRTIRGVRIESLGENVFLFKFALEADKRRVLTGDPWHFDKALLVLIEPVGIGNITKQAFTHVSFWVQILNVPIMAMNTVAISRLGAIIGTVEEVETNENGECIGEFAQVRIKVDILKPLKKIIFLEAEGEEKIPMPIRYERLPDFCFCCRILGHQFREYLGNGLETIRIEVGGSTIPMRKSHVAEVGAETLMLEGEKSMEQQDGCDNLTTIAGKSQILGNVEKEAGGKWQETENAKELQSLGLIGLKNKAQTTSNEEEVKDGSVTAKKRPKSNKLKHLAKDICAKDESKVGILAKKRPK</sequence>
<protein>
    <submittedName>
        <fullName evidence="1">Uncharacterized protein</fullName>
    </submittedName>
</protein>
<evidence type="ECO:0000313" key="1">
    <source>
        <dbReference type="EMBL" id="KAH9699836.1"/>
    </source>
</evidence>
<name>A0ACB8IRV2_CITSI</name>
<accession>A0ACB8IRV2</accession>
<keyword evidence="2" id="KW-1185">Reference proteome</keyword>
<organism evidence="1 2">
    <name type="scientific">Citrus sinensis</name>
    <name type="common">Sweet orange</name>
    <name type="synonym">Citrus aurantium var. sinensis</name>
    <dbReference type="NCBI Taxonomy" id="2711"/>
    <lineage>
        <taxon>Eukaryota</taxon>
        <taxon>Viridiplantae</taxon>
        <taxon>Streptophyta</taxon>
        <taxon>Embryophyta</taxon>
        <taxon>Tracheophyta</taxon>
        <taxon>Spermatophyta</taxon>
        <taxon>Magnoliopsida</taxon>
        <taxon>eudicotyledons</taxon>
        <taxon>Gunneridae</taxon>
        <taxon>Pentapetalae</taxon>
        <taxon>rosids</taxon>
        <taxon>malvids</taxon>
        <taxon>Sapindales</taxon>
        <taxon>Rutaceae</taxon>
        <taxon>Aurantioideae</taxon>
        <taxon>Citrus</taxon>
    </lineage>
</organism>
<evidence type="ECO:0000313" key="2">
    <source>
        <dbReference type="Proteomes" id="UP000829398"/>
    </source>
</evidence>
<comment type="caution">
    <text evidence="1">The sequence shown here is derived from an EMBL/GenBank/DDBJ whole genome shotgun (WGS) entry which is preliminary data.</text>
</comment>
<dbReference type="EMBL" id="CM039177">
    <property type="protein sequence ID" value="KAH9699836.1"/>
    <property type="molecule type" value="Genomic_DNA"/>
</dbReference>
<reference evidence="2" key="1">
    <citation type="journal article" date="2023" name="Hortic. Res.">
        <title>A chromosome-level phased genome enabling allele-level studies in sweet orange: a case study on citrus Huanglongbing tolerance.</title>
        <authorList>
            <person name="Wu B."/>
            <person name="Yu Q."/>
            <person name="Deng Z."/>
            <person name="Duan Y."/>
            <person name="Luo F."/>
            <person name="Gmitter F. Jr."/>
        </authorList>
    </citation>
    <scope>NUCLEOTIDE SEQUENCE [LARGE SCALE GENOMIC DNA]</scope>
    <source>
        <strain evidence="2">cv. Valencia</strain>
    </source>
</reference>
<proteinExistence type="predicted"/>
<gene>
    <name evidence="1" type="ORF">KPL71_024521</name>
</gene>